<organism evidence="2 3">
    <name type="scientific">Roseateles asaccharophilus</name>
    <dbReference type="NCBI Taxonomy" id="582607"/>
    <lineage>
        <taxon>Bacteria</taxon>
        <taxon>Pseudomonadati</taxon>
        <taxon>Pseudomonadota</taxon>
        <taxon>Betaproteobacteria</taxon>
        <taxon>Burkholderiales</taxon>
        <taxon>Sphaerotilaceae</taxon>
        <taxon>Roseateles</taxon>
    </lineage>
</organism>
<dbReference type="EMBL" id="JAVDXV010000008">
    <property type="protein sequence ID" value="MDR7334864.1"/>
    <property type="molecule type" value="Genomic_DNA"/>
</dbReference>
<reference evidence="2 3" key="1">
    <citation type="submission" date="2023-07" db="EMBL/GenBank/DDBJ databases">
        <title>Sorghum-associated microbial communities from plants grown in Nebraska, USA.</title>
        <authorList>
            <person name="Schachtman D."/>
        </authorList>
    </citation>
    <scope>NUCLEOTIDE SEQUENCE [LARGE SCALE GENOMIC DNA]</scope>
    <source>
        <strain evidence="2 3">BE316</strain>
    </source>
</reference>
<evidence type="ECO:0000256" key="1">
    <source>
        <dbReference type="SAM" id="Phobius"/>
    </source>
</evidence>
<comment type="caution">
    <text evidence="2">The sequence shown here is derived from an EMBL/GenBank/DDBJ whole genome shotgun (WGS) entry which is preliminary data.</text>
</comment>
<protein>
    <submittedName>
        <fullName evidence="2">Uncharacterized protein</fullName>
    </submittedName>
</protein>
<name>A0ABU2ACC9_9BURK</name>
<proteinExistence type="predicted"/>
<keyword evidence="1" id="KW-0472">Membrane</keyword>
<evidence type="ECO:0000313" key="2">
    <source>
        <dbReference type="EMBL" id="MDR7334864.1"/>
    </source>
</evidence>
<dbReference type="RefSeq" id="WP_310331552.1">
    <property type="nucleotide sequence ID" value="NZ_JAVDXV010000008.1"/>
</dbReference>
<accession>A0ABU2ACC9</accession>
<sequence>MLDPGLSMAGLRETASATLLFAGTALVLALVVAVVLGVLDELLLRRWVHMRALRWWLERIVPSEGNDSRNAPAELAKRRDELRRAFEVPMMTEPASEALPDPREKQEGDPRTEAVFWQLVTPVSGLTSRQLMGILSSSVQAELGNRYPSPFVCWLAALGSMPIKPSPFQALKPSNDTAADPDNSAARGALQAYAERALDGLQVQLLRARTIFRHTFAAVLVVWMVMLLAAQANSEAQVREQDAAVKLAAQTAAREQATMAVRAAASAPVSASSQFDAARATSLLGALTEEEKARKDQVAAYKVHRQLSMLLYVALSIVATAFVSVLSAPLDRLTATRAG</sequence>
<keyword evidence="1" id="KW-1133">Transmembrane helix</keyword>
<feature type="transmembrane region" description="Helical" evidence="1">
    <location>
        <begin position="309"/>
        <end position="330"/>
    </location>
</feature>
<feature type="transmembrane region" description="Helical" evidence="1">
    <location>
        <begin position="20"/>
        <end position="44"/>
    </location>
</feature>
<feature type="transmembrane region" description="Helical" evidence="1">
    <location>
        <begin position="211"/>
        <end position="230"/>
    </location>
</feature>
<evidence type="ECO:0000313" key="3">
    <source>
        <dbReference type="Proteomes" id="UP001180825"/>
    </source>
</evidence>
<gene>
    <name evidence="2" type="ORF">J2X21_004028</name>
</gene>
<keyword evidence="1" id="KW-0812">Transmembrane</keyword>
<keyword evidence="3" id="KW-1185">Reference proteome</keyword>
<dbReference type="Proteomes" id="UP001180825">
    <property type="component" value="Unassembled WGS sequence"/>
</dbReference>